<proteinExistence type="predicted"/>
<feature type="compositionally biased region" description="Polar residues" evidence="8">
    <location>
        <begin position="1045"/>
        <end position="1069"/>
    </location>
</feature>
<evidence type="ECO:0000256" key="3">
    <source>
        <dbReference type="ARBA" id="ARBA00022833"/>
    </source>
</evidence>
<dbReference type="PANTHER" id="PTHR47782:SF1">
    <property type="entry name" value="PYRIMIDINE PATHWAY REGULATORY PROTEIN 1"/>
    <property type="match status" value="1"/>
</dbReference>
<dbReference type="STRING" id="559304.G8Y973"/>
<feature type="domain" description="Zn(2)-C6 fungal-type" evidence="9">
    <location>
        <begin position="37"/>
        <end position="66"/>
    </location>
</feature>
<feature type="region of interest" description="Disordered" evidence="8">
    <location>
        <begin position="1041"/>
        <end position="1069"/>
    </location>
</feature>
<dbReference type="InParanoid" id="G8Y973"/>
<dbReference type="InterPro" id="IPR001138">
    <property type="entry name" value="Zn2Cys6_DnaBD"/>
</dbReference>
<dbReference type="GO" id="GO:0043565">
    <property type="term" value="F:sequence-specific DNA binding"/>
    <property type="evidence" value="ECO:0007669"/>
    <property type="project" value="TreeGrafter"/>
</dbReference>
<feature type="region of interest" description="Disordered" evidence="8">
    <location>
        <begin position="99"/>
        <end position="129"/>
    </location>
</feature>
<dbReference type="CDD" id="cd00067">
    <property type="entry name" value="GAL4"/>
    <property type="match status" value="1"/>
</dbReference>
<dbReference type="AlphaFoldDB" id="G8Y973"/>
<evidence type="ECO:0000256" key="1">
    <source>
        <dbReference type="ARBA" id="ARBA00004123"/>
    </source>
</evidence>
<dbReference type="EMBL" id="FO082049">
    <property type="protein sequence ID" value="CCE83987.1"/>
    <property type="molecule type" value="Genomic_DNA"/>
</dbReference>
<organism evidence="10 12">
    <name type="scientific">Pichia sorbitophila (strain ATCC MYA-4447 / BCRC 22081 / CBS 7064 / NBRC 10061 / NRRL Y-12695)</name>
    <name type="common">Hybrid yeast</name>
    <dbReference type="NCBI Taxonomy" id="559304"/>
    <lineage>
        <taxon>Eukaryota</taxon>
        <taxon>Fungi</taxon>
        <taxon>Dikarya</taxon>
        <taxon>Ascomycota</taxon>
        <taxon>Saccharomycotina</taxon>
        <taxon>Pichiomycetes</taxon>
        <taxon>Debaryomycetaceae</taxon>
        <taxon>Millerozyma</taxon>
    </lineage>
</organism>
<dbReference type="PANTHER" id="PTHR47782">
    <property type="entry name" value="ZN(II)2CYS6 TRANSCRIPTION FACTOR (EUROFUNG)-RELATED"/>
    <property type="match status" value="1"/>
</dbReference>
<dbReference type="HOGENOM" id="CLU_285753_0_0_1"/>
<dbReference type="GO" id="GO:0005634">
    <property type="term" value="C:nucleus"/>
    <property type="evidence" value="ECO:0007669"/>
    <property type="project" value="UniProtKB-SubCell"/>
</dbReference>
<dbReference type="Proteomes" id="UP000005222">
    <property type="component" value="Chromosome K"/>
</dbReference>
<dbReference type="eggNOG" id="ENOG502S91V">
    <property type="taxonomic scope" value="Eukaryota"/>
</dbReference>
<evidence type="ECO:0000256" key="5">
    <source>
        <dbReference type="ARBA" id="ARBA00023125"/>
    </source>
</evidence>
<feature type="region of interest" description="Disordered" evidence="8">
    <location>
        <begin position="1107"/>
        <end position="1132"/>
    </location>
</feature>
<keyword evidence="3" id="KW-0862">Zinc</keyword>
<dbReference type="InterPro" id="IPR052202">
    <property type="entry name" value="Yeast_MetPath_Reg"/>
</dbReference>
<feature type="compositionally biased region" description="Polar residues" evidence="8">
    <location>
        <begin position="1107"/>
        <end position="1123"/>
    </location>
</feature>
<keyword evidence="7" id="KW-0539">Nucleus</keyword>
<feature type="compositionally biased region" description="Basic and acidic residues" evidence="8">
    <location>
        <begin position="99"/>
        <end position="117"/>
    </location>
</feature>
<dbReference type="SUPFAM" id="SSF57701">
    <property type="entry name" value="Zn2/Cys6 DNA-binding domain"/>
    <property type="match status" value="1"/>
</dbReference>
<dbReference type="Pfam" id="PF00172">
    <property type="entry name" value="Zn_clus"/>
    <property type="match status" value="1"/>
</dbReference>
<name>G8Y973_PICSO</name>
<dbReference type="Gene3D" id="4.10.240.10">
    <property type="entry name" value="Zn(2)-C6 fungal-type DNA-binding domain"/>
    <property type="match status" value="1"/>
</dbReference>
<dbReference type="GO" id="GO:0008270">
    <property type="term" value="F:zinc ion binding"/>
    <property type="evidence" value="ECO:0007669"/>
    <property type="project" value="InterPro"/>
</dbReference>
<reference evidence="12" key="2">
    <citation type="journal article" date="2012" name="G3 (Bethesda)">
        <title>Pichia sorbitophila, an interspecies yeast hybrid reveals early steps of genome resolution following polyploidization.</title>
        <authorList>
            <person name="Leh Louis V."/>
            <person name="Despons L."/>
            <person name="Friedrich A."/>
            <person name="Martin T."/>
            <person name="Durrens P."/>
            <person name="Casaregola S."/>
            <person name="Neuveglise C."/>
            <person name="Fairhead C."/>
            <person name="Marck C."/>
            <person name="Cruz J.A."/>
            <person name="Straub M.L."/>
            <person name="Kugler V."/>
            <person name="Sacerdot C."/>
            <person name="Uzunov Z."/>
            <person name="Thierry A."/>
            <person name="Weiss S."/>
            <person name="Bleykasten C."/>
            <person name="De Montigny J."/>
            <person name="Jacques N."/>
            <person name="Jung P."/>
            <person name="Lemaire M."/>
            <person name="Mallet S."/>
            <person name="Morel G."/>
            <person name="Richard G.F."/>
            <person name="Sarkar A."/>
            <person name="Savel G."/>
            <person name="Schacherer J."/>
            <person name="Seret M.L."/>
            <person name="Talla E."/>
            <person name="Samson G."/>
            <person name="Jubin C."/>
            <person name="Poulain J."/>
            <person name="Vacherie B."/>
            <person name="Barbe V."/>
            <person name="Pelletier E."/>
            <person name="Sherman D.J."/>
            <person name="Westhof E."/>
            <person name="Weissenbach J."/>
            <person name="Baret P.V."/>
            <person name="Wincker P."/>
            <person name="Gaillardin C."/>
            <person name="Dujon B."/>
            <person name="Souciet J.L."/>
        </authorList>
    </citation>
    <scope>NUCLEOTIDE SEQUENCE [LARGE SCALE GENOMIC DNA]</scope>
    <source>
        <strain evidence="12">ATCC MYA-4447 / BCRC 22081 / CBS 7064 / NBRC 10061 / NRRL Y-12695</strain>
    </source>
</reference>
<keyword evidence="6" id="KW-0804">Transcription</keyword>
<evidence type="ECO:0000313" key="12">
    <source>
        <dbReference type="Proteomes" id="UP000005222"/>
    </source>
</evidence>
<accession>G8Y973</accession>
<keyword evidence="12" id="KW-1185">Reference proteome</keyword>
<keyword evidence="2" id="KW-0479">Metal-binding</keyword>
<dbReference type="OrthoDB" id="4151048at2759"/>
<dbReference type="GO" id="GO:0000981">
    <property type="term" value="F:DNA-binding transcription factor activity, RNA polymerase II-specific"/>
    <property type="evidence" value="ECO:0007669"/>
    <property type="project" value="InterPro"/>
</dbReference>
<evidence type="ECO:0000256" key="7">
    <source>
        <dbReference type="ARBA" id="ARBA00023242"/>
    </source>
</evidence>
<evidence type="ECO:0000313" key="10">
    <source>
        <dbReference type="EMBL" id="CCE83987.1"/>
    </source>
</evidence>
<evidence type="ECO:0000259" key="9">
    <source>
        <dbReference type="PROSITE" id="PS50048"/>
    </source>
</evidence>
<dbReference type="PROSITE" id="PS00463">
    <property type="entry name" value="ZN2_CY6_FUNGAL_1"/>
    <property type="match status" value="1"/>
</dbReference>
<dbReference type="SMART" id="SM00066">
    <property type="entry name" value="GAL4"/>
    <property type="match status" value="1"/>
</dbReference>
<dbReference type="CDD" id="cd12148">
    <property type="entry name" value="fungal_TF_MHR"/>
    <property type="match status" value="1"/>
</dbReference>
<keyword evidence="4" id="KW-0805">Transcription regulation</keyword>
<protein>
    <submittedName>
        <fullName evidence="10">Piso0_004585 protein</fullName>
    </submittedName>
</protein>
<evidence type="ECO:0000256" key="2">
    <source>
        <dbReference type="ARBA" id="ARBA00022723"/>
    </source>
</evidence>
<evidence type="ECO:0000256" key="4">
    <source>
        <dbReference type="ARBA" id="ARBA00023015"/>
    </source>
</evidence>
<evidence type="ECO:0000256" key="8">
    <source>
        <dbReference type="SAM" id="MobiDB-lite"/>
    </source>
</evidence>
<evidence type="ECO:0000256" key="6">
    <source>
        <dbReference type="ARBA" id="ARBA00023163"/>
    </source>
</evidence>
<dbReference type="CDD" id="cd15485">
    <property type="entry name" value="ZIP_Cat8"/>
    <property type="match status" value="1"/>
</dbReference>
<reference evidence="10" key="1">
    <citation type="submission" date="2011-10" db="EMBL/GenBank/DDBJ databases">
        <authorList>
            <person name="Genoscope - CEA"/>
        </authorList>
    </citation>
    <scope>NUCLEOTIDE SEQUENCE</scope>
</reference>
<sequence length="1132" mass="129448">MVQVKTDSNDNSKRQKKDAASNFKLITTTTGVRVSQACDRCRIKKIKCDGLTPCHNCQKIGFECKTSDKLTRRAFPKGYTETLEKQVRALEEENRLLKSKYEGLDETDKPSSEDQNRIDGAGDGVAHKPTEDEKIMVTTNQNHRVQINNPIDQIFNLDNKGIIIGNDNLNFESQFNHLLINLNLPFLKISNSHNYLLNDPHSYLYNPSYTMHNSFHNRDLDVIYNPLTANNSQHDDSVTGISTLANTELPKDIYDLFIKLINNFKNLFNNKKELDHQVTNFFLNYNSFIPIFDYKQFMKSYDAFHTMYPFMFTYDDATINGFNISSNDYHIVNEYLMVVVQLYAMIMMNDPTINLNLMLNHMNPGYSYSKKTGTEDTKLKDPLIRSLYDFLPYFNVFHVSIPQLQTYLLFFYYSLLTNNKEKSLILSSLVNSFIGILGINLNAKNLFFNDLTLDIHQKRTRVKIFWVFKVLLKCFNLKFGFKPSLNTTVINPVTIERYFELTPSKLSSLLDDGPADELFNVLLKPSIEFLNLVNIIIPSSFSPNYYQYLKHSNNNQSNTTTKKHPKHLDWILNDDDGDGNDGNLNYNFNQFSIIDKNLSNWRYSLKDKYLDLLPLHKYMGLPVLSSIESNNLYLKLDISNIKHSSGLSQEGIINYINTGVPDIHTASQIIKIQLNFHYLLIRSMNYLNFVIDKELTNVYHSKIANISMEVLAYFMLIFDHVGMAEEVLDNEEKRKNKAANNLILDNLGIDVDEDGFVINDFSVKRKKNNEFKNNLRRSFKRIPHSIFNYMLNGLSMTIINLKKSILLQMLYLLICQMKVTNKGGQVPPTIRNLLLKSVDLFIAIFINYKFGASLRSPKTSKEDNLFQKLINDELRDQILQEPRNNDESDDEDYIGTTFGPSLDIDWDDETMDEDLKYLKILKFIKYKVEDISQPKENIFMGNVDNKVSTSAHTASKFNHSLDEGINNNLDPLSSHNTTGVSGVLVDSTEKSASKQPNSSNSVTPLFPSINPPINNQAFFGHQNEKLPSIPKFDFAFGNDNFPHSEATSPQYPSIPNSSGSPLTRNINQGLGNDVYKKEKAANDLINLKQNLPFSGLPPFPATWSGNNSVATSPVNNNIQQHHGSLSDADPKS</sequence>
<dbReference type="GO" id="GO:0045944">
    <property type="term" value="P:positive regulation of transcription by RNA polymerase II"/>
    <property type="evidence" value="ECO:0007669"/>
    <property type="project" value="TreeGrafter"/>
</dbReference>
<gene>
    <name evidence="10" type="primary">Piso0_004585</name>
    <name evidence="10" type="ORF">GNLVRS01_PISO0K20118g</name>
    <name evidence="11" type="ORF">GNLVRS01_PISO0L20119g</name>
</gene>
<evidence type="ECO:0000313" key="11">
    <source>
        <dbReference type="EMBL" id="CCE85018.1"/>
    </source>
</evidence>
<dbReference type="EMBL" id="FO082048">
    <property type="protein sequence ID" value="CCE85018.1"/>
    <property type="molecule type" value="Genomic_DNA"/>
</dbReference>
<comment type="subcellular location">
    <subcellularLocation>
        <location evidence="1">Nucleus</location>
    </subcellularLocation>
</comment>
<keyword evidence="5" id="KW-0238">DNA-binding</keyword>
<dbReference type="PROSITE" id="PS50048">
    <property type="entry name" value="ZN2_CY6_FUNGAL_2"/>
    <property type="match status" value="1"/>
</dbReference>
<dbReference type="Proteomes" id="UP000005222">
    <property type="component" value="Chromosome L"/>
</dbReference>
<dbReference type="InterPro" id="IPR036864">
    <property type="entry name" value="Zn2-C6_fun-type_DNA-bd_sf"/>
</dbReference>